<keyword evidence="2" id="KW-1185">Reference proteome</keyword>
<dbReference type="Proteomes" id="UP000054097">
    <property type="component" value="Unassembled WGS sequence"/>
</dbReference>
<evidence type="ECO:0000313" key="2">
    <source>
        <dbReference type="Proteomes" id="UP000054097"/>
    </source>
</evidence>
<proteinExistence type="predicted"/>
<dbReference type="EMBL" id="KN824282">
    <property type="protein sequence ID" value="KIM31446.1"/>
    <property type="molecule type" value="Genomic_DNA"/>
</dbReference>
<gene>
    <name evidence="1" type="ORF">M408DRAFT_327652</name>
</gene>
<dbReference type="HOGENOM" id="CLU_2814027_0_0_1"/>
<dbReference type="AlphaFoldDB" id="A0A0C3BIU8"/>
<reference evidence="2" key="2">
    <citation type="submission" date="2015-01" db="EMBL/GenBank/DDBJ databases">
        <title>Evolutionary Origins and Diversification of the Mycorrhizal Mutualists.</title>
        <authorList>
            <consortium name="DOE Joint Genome Institute"/>
            <consortium name="Mycorrhizal Genomics Consortium"/>
            <person name="Kohler A."/>
            <person name="Kuo A."/>
            <person name="Nagy L.G."/>
            <person name="Floudas D."/>
            <person name="Copeland A."/>
            <person name="Barry K.W."/>
            <person name="Cichocki N."/>
            <person name="Veneault-Fourrey C."/>
            <person name="LaButti K."/>
            <person name="Lindquist E.A."/>
            <person name="Lipzen A."/>
            <person name="Lundell T."/>
            <person name="Morin E."/>
            <person name="Murat C."/>
            <person name="Riley R."/>
            <person name="Ohm R."/>
            <person name="Sun H."/>
            <person name="Tunlid A."/>
            <person name="Henrissat B."/>
            <person name="Grigoriev I.V."/>
            <person name="Hibbett D.S."/>
            <person name="Martin F."/>
        </authorList>
    </citation>
    <scope>NUCLEOTIDE SEQUENCE [LARGE SCALE GENOMIC DNA]</scope>
    <source>
        <strain evidence="2">MAFF 305830</strain>
    </source>
</reference>
<name>A0A0C3BIU8_SERVB</name>
<organism evidence="1 2">
    <name type="scientific">Serendipita vermifera MAFF 305830</name>
    <dbReference type="NCBI Taxonomy" id="933852"/>
    <lineage>
        <taxon>Eukaryota</taxon>
        <taxon>Fungi</taxon>
        <taxon>Dikarya</taxon>
        <taxon>Basidiomycota</taxon>
        <taxon>Agaricomycotina</taxon>
        <taxon>Agaricomycetes</taxon>
        <taxon>Sebacinales</taxon>
        <taxon>Serendipitaceae</taxon>
        <taxon>Serendipita</taxon>
    </lineage>
</organism>
<reference evidence="1 2" key="1">
    <citation type="submission" date="2014-04" db="EMBL/GenBank/DDBJ databases">
        <authorList>
            <consortium name="DOE Joint Genome Institute"/>
            <person name="Kuo A."/>
            <person name="Zuccaro A."/>
            <person name="Kohler A."/>
            <person name="Nagy L.G."/>
            <person name="Floudas D."/>
            <person name="Copeland A."/>
            <person name="Barry K.W."/>
            <person name="Cichocki N."/>
            <person name="Veneault-Fourrey C."/>
            <person name="LaButti K."/>
            <person name="Lindquist E.A."/>
            <person name="Lipzen A."/>
            <person name="Lundell T."/>
            <person name="Morin E."/>
            <person name="Murat C."/>
            <person name="Sun H."/>
            <person name="Tunlid A."/>
            <person name="Henrissat B."/>
            <person name="Grigoriev I.V."/>
            <person name="Hibbett D.S."/>
            <person name="Martin F."/>
            <person name="Nordberg H.P."/>
            <person name="Cantor M.N."/>
            <person name="Hua S.X."/>
        </authorList>
    </citation>
    <scope>NUCLEOTIDE SEQUENCE [LARGE SCALE GENOMIC DNA]</scope>
    <source>
        <strain evidence="1 2">MAFF 305830</strain>
    </source>
</reference>
<accession>A0A0C3BIU8</accession>
<evidence type="ECO:0000313" key="1">
    <source>
        <dbReference type="EMBL" id="KIM31446.1"/>
    </source>
</evidence>
<protein>
    <submittedName>
        <fullName evidence="1">Uncharacterized protein</fullName>
    </submittedName>
</protein>
<sequence>MKGGAIYHHLHALKGTLASSPSNISKFKGESKVCSVLNATELQYPSPQSSLNLFLDHSALLPNSTSN</sequence>